<evidence type="ECO:0000256" key="2">
    <source>
        <dbReference type="ARBA" id="ARBA00010463"/>
    </source>
</evidence>
<name>A0ABM0MTR1_SACKO</name>
<organism evidence="6 7">
    <name type="scientific">Saccoglossus kowalevskii</name>
    <name type="common">Acorn worm</name>
    <dbReference type="NCBI Taxonomy" id="10224"/>
    <lineage>
        <taxon>Eukaryota</taxon>
        <taxon>Metazoa</taxon>
        <taxon>Hemichordata</taxon>
        <taxon>Enteropneusta</taxon>
        <taxon>Harrimaniidae</taxon>
        <taxon>Saccoglossus</taxon>
    </lineage>
</organism>
<keyword evidence="3" id="KW-0472">Membrane</keyword>
<comment type="similarity">
    <text evidence="2">Belongs to the BORCS8 family.</text>
</comment>
<feature type="compositionally biased region" description="Basic and acidic residues" evidence="5">
    <location>
        <begin position="132"/>
        <end position="151"/>
    </location>
</feature>
<dbReference type="Proteomes" id="UP000694865">
    <property type="component" value="Unplaced"/>
</dbReference>
<gene>
    <name evidence="7" type="primary">LOC102801884</name>
</gene>
<evidence type="ECO:0000313" key="7">
    <source>
        <dbReference type="RefSeq" id="XP_006823402.1"/>
    </source>
</evidence>
<evidence type="ECO:0000256" key="5">
    <source>
        <dbReference type="SAM" id="MobiDB-lite"/>
    </source>
</evidence>
<dbReference type="InterPro" id="IPR019320">
    <property type="entry name" value="BORCS8"/>
</dbReference>
<protein>
    <submittedName>
        <fullName evidence="7">Protein MEF2BNB homolog</fullName>
    </submittedName>
</protein>
<sequence length="157" mass="17894">DMDVDLDYKVKKLTVRFSENLHIVANEPSLALYRLQEHVRKTLPVLSDKRVEMKNIQQEVQGMCYDAEYATKAVKKMQNSGSHFTAIDEHLKKTMYLKQELDKVKPRRTPSISSTGNQPISSTNTDQTAKTVGREETPVLEKSNINEERNEAGGQRS</sequence>
<accession>A0ABM0MTR1</accession>
<dbReference type="GeneID" id="102801884"/>
<dbReference type="PANTHER" id="PTHR21146:SF0">
    <property type="entry name" value="BLOC-1-RELATED COMPLEX SUBUNIT 8"/>
    <property type="match status" value="1"/>
</dbReference>
<evidence type="ECO:0000256" key="3">
    <source>
        <dbReference type="ARBA" id="ARBA00023136"/>
    </source>
</evidence>
<reference evidence="7" key="1">
    <citation type="submission" date="2025-08" db="UniProtKB">
        <authorList>
            <consortium name="RefSeq"/>
        </authorList>
    </citation>
    <scope>IDENTIFICATION</scope>
    <source>
        <tissue evidence="7">Testes</tissue>
    </source>
</reference>
<evidence type="ECO:0000256" key="4">
    <source>
        <dbReference type="ARBA" id="ARBA00023228"/>
    </source>
</evidence>
<feature type="compositionally biased region" description="Polar residues" evidence="5">
    <location>
        <begin position="110"/>
        <end position="130"/>
    </location>
</feature>
<feature type="region of interest" description="Disordered" evidence="5">
    <location>
        <begin position="101"/>
        <end position="157"/>
    </location>
</feature>
<evidence type="ECO:0000313" key="6">
    <source>
        <dbReference type="Proteomes" id="UP000694865"/>
    </source>
</evidence>
<evidence type="ECO:0000256" key="1">
    <source>
        <dbReference type="ARBA" id="ARBA00004656"/>
    </source>
</evidence>
<keyword evidence="4" id="KW-0458">Lysosome</keyword>
<dbReference type="Pfam" id="PF10167">
    <property type="entry name" value="BORCS8"/>
    <property type="match status" value="1"/>
</dbReference>
<proteinExistence type="inferred from homology"/>
<comment type="subcellular location">
    <subcellularLocation>
        <location evidence="1">Lysosome membrane</location>
    </subcellularLocation>
</comment>
<dbReference type="RefSeq" id="XP_006823402.1">
    <property type="nucleotide sequence ID" value="XM_006823339.1"/>
</dbReference>
<feature type="non-terminal residue" evidence="7">
    <location>
        <position position="1"/>
    </location>
</feature>
<dbReference type="PANTHER" id="PTHR21146">
    <property type="entry name" value="MEF2B PROTEIN"/>
    <property type="match status" value="1"/>
</dbReference>
<keyword evidence="6" id="KW-1185">Reference proteome</keyword>